<keyword evidence="2" id="KW-0812">Transmembrane</keyword>
<dbReference type="RefSeq" id="XP_013396748.1">
    <property type="nucleotide sequence ID" value="XM_013541294.1"/>
</dbReference>
<protein>
    <submittedName>
        <fullName evidence="4">Uncharacterized protein LOC106163639 isoform X2</fullName>
    </submittedName>
</protein>
<keyword evidence="2" id="KW-1133">Transmembrane helix</keyword>
<evidence type="ECO:0000313" key="3">
    <source>
        <dbReference type="Proteomes" id="UP000085678"/>
    </source>
</evidence>
<sequence>MMHEHLIEKLQHAEQKQTEESFQECCSRVADIFAEAKENKQIHLTEFSTDNCELPVDTYNYGPQKKYVNLIGDDISEKVPAELISGPSPGQQLYKVKICSKRMLFLLAKFLVIYGSLEFVFGCVFMTVDCSMIFFLYPSMEALLWQGVIDWRINSVFSHEKLFAVITSMWTKLATFHRKRISPGPVSLGDILMNPNTLNTVFINLNKMCPLTDGQAVLDVLRCTKLTIQLLLPRLFPAERVNELCDFPLTAENWKTCSANLEPRVLEVLEKSVFEQSSAFEVRILWGLTEQSVGVHAIANTDVCGDVAGSVSGETEWVKEKENCAQFLNQQTARKVVCENDAGSKSVVTEGVKEKEPCAQFLNNNKQTARKVECDNVAGMESVVTEGVKEKENWAQFFNNKEQTARKEVCDDVATGGESGVLEKENCAQLLNQKGQTASHGSDSDQTSSGQASSSETQEMPWTSSGEGWLPCPSSGPEWSPLREPRGRFSTDPGTHTRPDYTEHVTKRKSGGDTHEKRSTTTPSKDDDISA</sequence>
<feature type="compositionally biased region" description="Basic and acidic residues" evidence="1">
    <location>
        <begin position="481"/>
        <end position="531"/>
    </location>
</feature>
<dbReference type="AlphaFoldDB" id="A0A1S3IF29"/>
<evidence type="ECO:0000256" key="2">
    <source>
        <dbReference type="SAM" id="Phobius"/>
    </source>
</evidence>
<evidence type="ECO:0000313" key="4">
    <source>
        <dbReference type="RefSeq" id="XP_013396748.1"/>
    </source>
</evidence>
<reference evidence="4" key="1">
    <citation type="submission" date="2025-08" db="UniProtKB">
        <authorList>
            <consortium name="RefSeq"/>
        </authorList>
    </citation>
    <scope>IDENTIFICATION</scope>
    <source>
        <tissue evidence="4">Gonads</tissue>
    </source>
</reference>
<feature type="transmembrane region" description="Helical" evidence="2">
    <location>
        <begin position="104"/>
        <end position="128"/>
    </location>
</feature>
<feature type="compositionally biased region" description="Low complexity" evidence="1">
    <location>
        <begin position="438"/>
        <end position="459"/>
    </location>
</feature>
<proteinExistence type="predicted"/>
<dbReference type="Proteomes" id="UP000085678">
    <property type="component" value="Unplaced"/>
</dbReference>
<feature type="region of interest" description="Disordered" evidence="1">
    <location>
        <begin position="434"/>
        <end position="531"/>
    </location>
</feature>
<evidence type="ECO:0000256" key="1">
    <source>
        <dbReference type="SAM" id="MobiDB-lite"/>
    </source>
</evidence>
<organism evidence="3 4">
    <name type="scientific">Lingula anatina</name>
    <name type="common">Brachiopod</name>
    <name type="synonym">Lingula unguis</name>
    <dbReference type="NCBI Taxonomy" id="7574"/>
    <lineage>
        <taxon>Eukaryota</taxon>
        <taxon>Metazoa</taxon>
        <taxon>Spiralia</taxon>
        <taxon>Lophotrochozoa</taxon>
        <taxon>Brachiopoda</taxon>
        <taxon>Linguliformea</taxon>
        <taxon>Lingulata</taxon>
        <taxon>Lingulida</taxon>
        <taxon>Linguloidea</taxon>
        <taxon>Lingulidae</taxon>
        <taxon>Lingula</taxon>
    </lineage>
</organism>
<name>A0A1S3IF29_LINAN</name>
<accession>A0A1S3IF29</accession>
<gene>
    <name evidence="4" type="primary">LOC106163639</name>
</gene>
<keyword evidence="2" id="KW-0472">Membrane</keyword>
<keyword evidence="3" id="KW-1185">Reference proteome</keyword>
<dbReference type="GeneID" id="106163639"/>